<keyword evidence="6" id="KW-0227">DNA damage</keyword>
<keyword evidence="7" id="KW-0234">DNA repair</keyword>
<dbReference type="Pfam" id="PF01035">
    <property type="entry name" value="DNA_binding_1"/>
    <property type="match status" value="1"/>
</dbReference>
<evidence type="ECO:0000259" key="9">
    <source>
        <dbReference type="Pfam" id="PF01035"/>
    </source>
</evidence>
<evidence type="ECO:0000256" key="5">
    <source>
        <dbReference type="ARBA" id="ARBA00022679"/>
    </source>
</evidence>
<dbReference type="RefSeq" id="WP_077345323.1">
    <property type="nucleotide sequence ID" value="NZ_CP020121.1"/>
</dbReference>
<dbReference type="InterPro" id="IPR001497">
    <property type="entry name" value="MethylDNA_cys_MeTrfase_AS"/>
</dbReference>
<dbReference type="SUPFAM" id="SSF46767">
    <property type="entry name" value="Methylated DNA-protein cysteine methyltransferase, C-terminal domain"/>
    <property type="match status" value="1"/>
</dbReference>
<evidence type="ECO:0000256" key="4">
    <source>
        <dbReference type="ARBA" id="ARBA00022603"/>
    </source>
</evidence>
<evidence type="ECO:0000256" key="6">
    <source>
        <dbReference type="ARBA" id="ARBA00022763"/>
    </source>
</evidence>
<dbReference type="InterPro" id="IPR036217">
    <property type="entry name" value="MethylDNA_cys_MeTrfase_DNAb"/>
</dbReference>
<dbReference type="Proteomes" id="UP000242792">
    <property type="component" value="Chromosome"/>
</dbReference>
<evidence type="ECO:0000256" key="7">
    <source>
        <dbReference type="ARBA" id="ARBA00023204"/>
    </source>
</evidence>
<dbReference type="SUPFAM" id="SSF53155">
    <property type="entry name" value="Methylated DNA-protein cysteine methyltransferase domain"/>
    <property type="match status" value="1"/>
</dbReference>
<dbReference type="InterPro" id="IPR036631">
    <property type="entry name" value="MGMT_N_sf"/>
</dbReference>
<dbReference type="CDD" id="cd06445">
    <property type="entry name" value="ATase"/>
    <property type="match status" value="1"/>
</dbReference>
<evidence type="ECO:0000256" key="3">
    <source>
        <dbReference type="ARBA" id="ARBA00011918"/>
    </source>
</evidence>
<dbReference type="PROSITE" id="PS00374">
    <property type="entry name" value="MGMT"/>
    <property type="match status" value="1"/>
</dbReference>
<dbReference type="InterPro" id="IPR036388">
    <property type="entry name" value="WH-like_DNA-bd_sf"/>
</dbReference>
<dbReference type="GeneID" id="83039625"/>
<evidence type="ECO:0000256" key="2">
    <source>
        <dbReference type="ARBA" id="ARBA00008711"/>
    </source>
</evidence>
<proteinExistence type="inferred from homology"/>
<evidence type="ECO:0000313" key="10">
    <source>
        <dbReference type="EMBL" id="AQZ98506.1"/>
    </source>
</evidence>
<sequence>MSTSHPPASLPLQLHYTVRACALGQVLVAATPNGIAAVLLGDDKSALIDDLQQRYPLAELGTGGPVLHRWSDTVLEILAHPSLQHIVPLDVQGGTEFQRKVWKALRSIPPGQTRSYGQVARHLEQPQAVRAVASACAANPLAVLVPCHRVLRSDGGLGGYRWGLQRKQLLLEMEGLFKQ</sequence>
<dbReference type="NCBIfam" id="TIGR00589">
    <property type="entry name" value="ogt"/>
    <property type="match status" value="1"/>
</dbReference>
<name>A0A1V0BEZ1_9BURK</name>
<evidence type="ECO:0000256" key="1">
    <source>
        <dbReference type="ARBA" id="ARBA00001286"/>
    </source>
</evidence>
<feature type="domain" description="Methylated-DNA-[protein]-cysteine S-methyltransferase DNA binding" evidence="9">
    <location>
        <begin position="96"/>
        <end position="175"/>
    </location>
</feature>
<keyword evidence="5" id="KW-0808">Transferase</keyword>
<reference evidence="10 11" key="1">
    <citation type="submission" date="2017-03" db="EMBL/GenBank/DDBJ databases">
        <title>Rapid Whole Genome Sequencing of Comamonas kerstersii Causing Continuous ambulatory Peritoneal Dialysis-Associated Peritonitis.</title>
        <authorList>
            <person name="Zheng B."/>
        </authorList>
    </citation>
    <scope>NUCLEOTIDE SEQUENCE [LARGE SCALE GENOMIC DNA]</scope>
    <source>
        <strain evidence="10 11">8943</strain>
    </source>
</reference>
<comment type="similarity">
    <text evidence="2">Belongs to the MGMT family.</text>
</comment>
<evidence type="ECO:0000313" key="11">
    <source>
        <dbReference type="Proteomes" id="UP000242792"/>
    </source>
</evidence>
<dbReference type="FunFam" id="1.10.10.10:FF:000214">
    <property type="entry name" value="Methylated-DNA--protein-cysteine methyltransferase"/>
    <property type="match status" value="1"/>
</dbReference>
<keyword evidence="4" id="KW-0489">Methyltransferase</keyword>
<dbReference type="PANTHER" id="PTHR10815:SF14">
    <property type="entry name" value="BIFUNCTIONAL TRANSCRIPTIONAL ACTIVATOR_DNA REPAIR ENZYME ADA"/>
    <property type="match status" value="1"/>
</dbReference>
<dbReference type="GO" id="GO:0032259">
    <property type="term" value="P:methylation"/>
    <property type="evidence" value="ECO:0007669"/>
    <property type="project" value="UniProtKB-KW"/>
</dbReference>
<dbReference type="Gene3D" id="3.30.160.70">
    <property type="entry name" value="Methylated DNA-protein cysteine methyltransferase domain"/>
    <property type="match status" value="1"/>
</dbReference>
<comment type="catalytic activity">
    <reaction evidence="1">
        <text>a 4-O-methyl-thymidine in DNA + L-cysteinyl-[protein] = a thymidine in DNA + S-methyl-L-cysteinyl-[protein]</text>
        <dbReference type="Rhea" id="RHEA:53428"/>
        <dbReference type="Rhea" id="RHEA-COMP:10131"/>
        <dbReference type="Rhea" id="RHEA-COMP:10132"/>
        <dbReference type="Rhea" id="RHEA-COMP:13555"/>
        <dbReference type="Rhea" id="RHEA-COMP:13556"/>
        <dbReference type="ChEBI" id="CHEBI:29950"/>
        <dbReference type="ChEBI" id="CHEBI:82612"/>
        <dbReference type="ChEBI" id="CHEBI:137386"/>
        <dbReference type="ChEBI" id="CHEBI:137387"/>
        <dbReference type="EC" id="2.1.1.63"/>
    </reaction>
</comment>
<dbReference type="PANTHER" id="PTHR10815">
    <property type="entry name" value="METHYLATED-DNA--PROTEIN-CYSTEINE METHYLTRANSFERASE"/>
    <property type="match status" value="1"/>
</dbReference>
<dbReference type="EC" id="2.1.1.63" evidence="3"/>
<gene>
    <name evidence="10" type="ORF">B5M06_09850</name>
</gene>
<dbReference type="OrthoDB" id="9802228at2"/>
<dbReference type="AlphaFoldDB" id="A0A1V0BEZ1"/>
<dbReference type="EMBL" id="CP020121">
    <property type="protein sequence ID" value="AQZ98506.1"/>
    <property type="molecule type" value="Genomic_DNA"/>
</dbReference>
<dbReference type="GO" id="GO:0003908">
    <property type="term" value="F:methylated-DNA-[protein]-cysteine S-methyltransferase activity"/>
    <property type="evidence" value="ECO:0007669"/>
    <property type="project" value="UniProtKB-EC"/>
</dbReference>
<organism evidence="10 11">
    <name type="scientific">Comamonas kerstersii</name>
    <dbReference type="NCBI Taxonomy" id="225992"/>
    <lineage>
        <taxon>Bacteria</taxon>
        <taxon>Pseudomonadati</taxon>
        <taxon>Pseudomonadota</taxon>
        <taxon>Betaproteobacteria</taxon>
        <taxon>Burkholderiales</taxon>
        <taxon>Comamonadaceae</taxon>
        <taxon>Comamonas</taxon>
    </lineage>
</organism>
<dbReference type="GO" id="GO:0006281">
    <property type="term" value="P:DNA repair"/>
    <property type="evidence" value="ECO:0007669"/>
    <property type="project" value="UniProtKB-KW"/>
</dbReference>
<dbReference type="InterPro" id="IPR014048">
    <property type="entry name" value="MethylDNA_cys_MeTrfase_DNA-bd"/>
</dbReference>
<accession>A0A1V0BEZ1</accession>
<dbReference type="KEGG" id="cke:B5M06_09850"/>
<comment type="catalytic activity">
    <reaction evidence="8">
        <text>a 6-O-methyl-2'-deoxyguanosine in DNA + L-cysteinyl-[protein] = S-methyl-L-cysteinyl-[protein] + a 2'-deoxyguanosine in DNA</text>
        <dbReference type="Rhea" id="RHEA:24000"/>
        <dbReference type="Rhea" id="RHEA-COMP:10131"/>
        <dbReference type="Rhea" id="RHEA-COMP:10132"/>
        <dbReference type="Rhea" id="RHEA-COMP:11367"/>
        <dbReference type="Rhea" id="RHEA-COMP:11368"/>
        <dbReference type="ChEBI" id="CHEBI:29950"/>
        <dbReference type="ChEBI" id="CHEBI:82612"/>
        <dbReference type="ChEBI" id="CHEBI:85445"/>
        <dbReference type="ChEBI" id="CHEBI:85448"/>
        <dbReference type="EC" id="2.1.1.63"/>
    </reaction>
</comment>
<protein>
    <recommendedName>
        <fullName evidence="3">methylated-DNA--[protein]-cysteine S-methyltransferase</fullName>
        <ecNumber evidence="3">2.1.1.63</ecNumber>
    </recommendedName>
</protein>
<evidence type="ECO:0000256" key="8">
    <source>
        <dbReference type="ARBA" id="ARBA00049348"/>
    </source>
</evidence>
<dbReference type="Gene3D" id="1.10.10.10">
    <property type="entry name" value="Winged helix-like DNA-binding domain superfamily/Winged helix DNA-binding domain"/>
    <property type="match status" value="1"/>
</dbReference>